<keyword evidence="8 12" id="KW-0812">Transmembrane</keyword>
<evidence type="ECO:0000256" key="7">
    <source>
        <dbReference type="ARBA" id="ARBA00022519"/>
    </source>
</evidence>
<comment type="similarity">
    <text evidence="3 12">Belongs to the CcmD/CycX/HelD family.</text>
</comment>
<evidence type="ECO:0000256" key="4">
    <source>
        <dbReference type="ARBA" id="ARBA00016461"/>
    </source>
</evidence>
<feature type="transmembrane region" description="Helical" evidence="12">
    <location>
        <begin position="12"/>
        <end position="32"/>
    </location>
</feature>
<dbReference type="Pfam" id="PF04995">
    <property type="entry name" value="CcmD"/>
    <property type="match status" value="1"/>
</dbReference>
<dbReference type="Proteomes" id="UP001549321">
    <property type="component" value="Unassembled WGS sequence"/>
</dbReference>
<keyword evidence="9 12" id="KW-0201">Cytochrome c-type biogenesis</keyword>
<reference evidence="13 14" key="1">
    <citation type="submission" date="2024-06" db="EMBL/GenBank/DDBJ databases">
        <title>Sorghum-associated microbial communities from plants grown in Nebraska, USA.</title>
        <authorList>
            <person name="Schachtman D."/>
        </authorList>
    </citation>
    <scope>NUCLEOTIDE SEQUENCE [LARGE SCALE GENOMIC DNA]</scope>
    <source>
        <strain evidence="13 14">3207</strain>
    </source>
</reference>
<dbReference type="EMBL" id="JBEPSM010000008">
    <property type="protein sequence ID" value="MET4636772.1"/>
    <property type="molecule type" value="Genomic_DNA"/>
</dbReference>
<evidence type="ECO:0000256" key="9">
    <source>
        <dbReference type="ARBA" id="ARBA00022748"/>
    </source>
</evidence>
<dbReference type="InterPro" id="IPR007078">
    <property type="entry name" value="Haem_export_protD_CcmD"/>
</dbReference>
<dbReference type="RefSeq" id="WP_354554571.1">
    <property type="nucleotide sequence ID" value="NZ_JBEPSM010000008.1"/>
</dbReference>
<proteinExistence type="inferred from homology"/>
<evidence type="ECO:0000256" key="2">
    <source>
        <dbReference type="ARBA" id="ARBA00004377"/>
    </source>
</evidence>
<keyword evidence="11 12" id="KW-0472">Membrane</keyword>
<evidence type="ECO:0000313" key="13">
    <source>
        <dbReference type="EMBL" id="MET4636772.1"/>
    </source>
</evidence>
<dbReference type="NCBIfam" id="TIGR03141">
    <property type="entry name" value="cytochro_ccmD"/>
    <property type="match status" value="1"/>
</dbReference>
<evidence type="ECO:0000256" key="11">
    <source>
        <dbReference type="ARBA" id="ARBA00023136"/>
    </source>
</evidence>
<keyword evidence="6 12" id="KW-1003">Cell membrane</keyword>
<evidence type="ECO:0000256" key="10">
    <source>
        <dbReference type="ARBA" id="ARBA00022989"/>
    </source>
</evidence>
<evidence type="ECO:0000256" key="12">
    <source>
        <dbReference type="RuleBase" id="RU363101"/>
    </source>
</evidence>
<evidence type="ECO:0000256" key="3">
    <source>
        <dbReference type="ARBA" id="ARBA00008741"/>
    </source>
</evidence>
<comment type="subcellular location">
    <subcellularLocation>
        <location evidence="2 12">Cell inner membrane</location>
        <topology evidence="2 12">Single-pass membrane protein</topology>
    </subcellularLocation>
</comment>
<protein>
    <recommendedName>
        <fullName evidence="4 12">Heme exporter protein D</fullName>
    </recommendedName>
</protein>
<evidence type="ECO:0000256" key="6">
    <source>
        <dbReference type="ARBA" id="ARBA00022475"/>
    </source>
</evidence>
<keyword evidence="14" id="KW-1185">Reference proteome</keyword>
<organism evidence="13 14">
    <name type="scientific">Kaistia defluvii</name>
    <dbReference type="NCBI Taxonomy" id="410841"/>
    <lineage>
        <taxon>Bacteria</taxon>
        <taxon>Pseudomonadati</taxon>
        <taxon>Pseudomonadota</taxon>
        <taxon>Alphaproteobacteria</taxon>
        <taxon>Hyphomicrobiales</taxon>
        <taxon>Kaistiaceae</taxon>
        <taxon>Kaistia</taxon>
    </lineage>
</organism>
<accession>A0ABV2R648</accession>
<keyword evidence="10 12" id="KW-1133">Transmembrane helix</keyword>
<comment type="function">
    <text evidence="1 12">Required for the export of heme to the periplasm for the biogenesis of c-type cytochromes.</text>
</comment>
<gene>
    <name evidence="13" type="ORF">ABIE08_004738</name>
</gene>
<name>A0ABV2R648_9HYPH</name>
<sequence length="66" mass="7093">MIESLGPHSGFILAAYAASVIIVLAVLGWILADGMLLRRQMRDLEARGIRRRSARKAATANAKASS</sequence>
<keyword evidence="5 12" id="KW-0813">Transport</keyword>
<evidence type="ECO:0000313" key="14">
    <source>
        <dbReference type="Proteomes" id="UP001549321"/>
    </source>
</evidence>
<evidence type="ECO:0000256" key="8">
    <source>
        <dbReference type="ARBA" id="ARBA00022692"/>
    </source>
</evidence>
<evidence type="ECO:0000256" key="5">
    <source>
        <dbReference type="ARBA" id="ARBA00022448"/>
    </source>
</evidence>
<evidence type="ECO:0000256" key="1">
    <source>
        <dbReference type="ARBA" id="ARBA00002442"/>
    </source>
</evidence>
<comment type="caution">
    <text evidence="13">The sequence shown here is derived from an EMBL/GenBank/DDBJ whole genome shotgun (WGS) entry which is preliminary data.</text>
</comment>
<keyword evidence="7 12" id="KW-0997">Cell inner membrane</keyword>